<dbReference type="EC" id="3.2.1.40" evidence="2"/>
<dbReference type="InterPro" id="IPR013783">
    <property type="entry name" value="Ig-like_fold"/>
</dbReference>
<dbReference type="EMBL" id="BAABAT010000061">
    <property type="protein sequence ID" value="GAA4263105.1"/>
    <property type="molecule type" value="Genomic_DNA"/>
</dbReference>
<feature type="domain" description="Alpha-L-rhamnosidase concanavalin-like" evidence="4">
    <location>
        <begin position="321"/>
        <end position="418"/>
    </location>
</feature>
<evidence type="ECO:0000256" key="1">
    <source>
        <dbReference type="ARBA" id="ARBA00001445"/>
    </source>
</evidence>
<feature type="domain" description="Bacterial alpha-L-rhamnosidase N-terminal" evidence="5">
    <location>
        <begin position="140"/>
        <end position="310"/>
    </location>
</feature>
<evidence type="ECO:0000313" key="9">
    <source>
        <dbReference type="Proteomes" id="UP001500620"/>
    </source>
</evidence>
<dbReference type="Pfam" id="PF25788">
    <property type="entry name" value="Ig_Rha78A_N"/>
    <property type="match status" value="1"/>
</dbReference>
<name>A0ABP8DSW9_9ACTN</name>
<feature type="domain" description="Alpha-L-rhamnosidase six-hairpin glycosidase" evidence="6">
    <location>
        <begin position="423"/>
        <end position="770"/>
    </location>
</feature>
<dbReference type="InterPro" id="IPR035396">
    <property type="entry name" value="Bac_rhamnosid6H"/>
</dbReference>
<keyword evidence="3 8" id="KW-0378">Hydrolase</keyword>
<dbReference type="InterPro" id="IPR013737">
    <property type="entry name" value="Bac_rhamnosid_N"/>
</dbReference>
<dbReference type="Gene3D" id="2.60.40.10">
    <property type="entry name" value="Immunoglobulins"/>
    <property type="match status" value="1"/>
</dbReference>
<comment type="catalytic activity">
    <reaction evidence="1">
        <text>Hydrolysis of terminal non-reducing alpha-L-rhamnose residues in alpha-L-rhamnosides.</text>
        <dbReference type="EC" id="3.2.1.40"/>
    </reaction>
</comment>
<gene>
    <name evidence="8" type="ORF">GCM10022255_104640</name>
</gene>
<evidence type="ECO:0000259" key="7">
    <source>
        <dbReference type="Pfam" id="PF17390"/>
    </source>
</evidence>
<dbReference type="PIRSF" id="PIRSF010631">
    <property type="entry name" value="A-rhamnsds"/>
    <property type="match status" value="1"/>
</dbReference>
<evidence type="ECO:0000259" key="5">
    <source>
        <dbReference type="Pfam" id="PF08531"/>
    </source>
</evidence>
<reference evidence="9" key="1">
    <citation type="journal article" date="2019" name="Int. J. Syst. Evol. Microbiol.">
        <title>The Global Catalogue of Microorganisms (GCM) 10K type strain sequencing project: providing services to taxonomists for standard genome sequencing and annotation.</title>
        <authorList>
            <consortium name="The Broad Institute Genomics Platform"/>
            <consortium name="The Broad Institute Genome Sequencing Center for Infectious Disease"/>
            <person name="Wu L."/>
            <person name="Ma J."/>
        </authorList>
    </citation>
    <scope>NUCLEOTIDE SEQUENCE [LARGE SCALE GENOMIC DNA]</scope>
    <source>
        <strain evidence="9">JCM 17441</strain>
    </source>
</reference>
<dbReference type="InterPro" id="IPR035398">
    <property type="entry name" value="Bac_rhamnosid_C"/>
</dbReference>
<dbReference type="GO" id="GO:0016787">
    <property type="term" value="F:hydrolase activity"/>
    <property type="evidence" value="ECO:0007669"/>
    <property type="project" value="UniProtKB-KW"/>
</dbReference>
<dbReference type="SUPFAM" id="SSF48208">
    <property type="entry name" value="Six-hairpin glycosidases"/>
    <property type="match status" value="1"/>
</dbReference>
<proteinExistence type="predicted"/>
<comment type="caution">
    <text evidence="8">The sequence shown here is derived from an EMBL/GenBank/DDBJ whole genome shotgun (WGS) entry which is preliminary data.</text>
</comment>
<dbReference type="InterPro" id="IPR008928">
    <property type="entry name" value="6-hairpin_glycosidase_sf"/>
</dbReference>
<dbReference type="PANTHER" id="PTHR33307:SF6">
    <property type="entry name" value="ALPHA-RHAMNOSIDASE (EUROFUNG)-RELATED"/>
    <property type="match status" value="1"/>
</dbReference>
<protein>
    <recommendedName>
        <fullName evidence="2">alpha-L-rhamnosidase</fullName>
        <ecNumber evidence="2">3.2.1.40</ecNumber>
    </recommendedName>
</protein>
<feature type="domain" description="Alpha-L-rhamnosidase C-terminal" evidence="7">
    <location>
        <begin position="772"/>
        <end position="837"/>
    </location>
</feature>
<dbReference type="InterPro" id="IPR012341">
    <property type="entry name" value="6hp_glycosidase-like_sf"/>
</dbReference>
<dbReference type="Pfam" id="PF17390">
    <property type="entry name" value="Bac_rhamnosid_C"/>
    <property type="match status" value="1"/>
</dbReference>
<dbReference type="RefSeq" id="WP_345141802.1">
    <property type="nucleotide sequence ID" value="NZ_BAABAT010000061.1"/>
</dbReference>
<accession>A0ABP8DSW9</accession>
<evidence type="ECO:0000313" key="8">
    <source>
        <dbReference type="EMBL" id="GAA4263105.1"/>
    </source>
</evidence>
<dbReference type="PANTHER" id="PTHR33307">
    <property type="entry name" value="ALPHA-RHAMNOSIDASE (EUROFUNG)"/>
    <property type="match status" value="1"/>
</dbReference>
<sequence>MRVVDLRAEHHREPLGLGTNRPRLSWRISTSLPDAMQTAYEIEVRSADGALWTTGVVPSPDQVLVAWPATPLASREAREVRVRVWMNDDMSELSEPLTVEAGLLEPADWQAAMIGADTSEISDTDGPAMMLRREFVLPAQPVRARLYATAHGLYEIEINGRTVGDHVLAPGWTSYHHRLRYQAFDVTGHLAAGGNAIGAWLAEGWYAGRLGFRGGRRGVYGTRTGLLAQLEVECADGSVHVVGTDGAWRSAPGPITATGLYDGERHDARLERPGWSRPGFAGGDWAGVDELPFDATRLVAPDGPPVRRTEVLHPVTVTVSRDGRAILDFGQNITGRLRIRVRGRAGDTVVLRHAEVLQDGELYVRPLREAAARDEYVLRGGDVEEWEPRFTVHGFRYAEVSGWPGEAGAADVRAVVCHTDMTRTGWFACSDPLLERLHDNVVWSMRGNFLDVPTDCPQRDERLGWTGDLAVFAPTAAFLYDCAGLLTSWLADLAAEQEELGTVPFYVPWVELLGPPQPAAVWGDVAVVAPSVLHERYGDAGVLRAQYPSMRAWVDQVAALSGEHHLWDSGFQFGDWLDPAAPPEQPAAARTDPHLVATAAHADSARRLAEIAAVLGEDGDHARYGAQANAVVEAFNDEFVTPSGRLASDAQTAYAMALTAGLLVKQEQRERAGRRLVELVRTEGFHVGTGFAGTPLICDALSGVGEHDTAYHLLLQRECPSWLYPITMGATTMWERWDSMLPDGTVNPGEMTSFNHYAFGAVADWLHRTVAGLAPAAPGYRRVAVRPRPGGGLEHAEAVHDSPYGRIRVAWRRTGGRLDVEVSLPPGVTARVELPADGWAPVEAGPGEHHYTCTFRDPAGDPPPVEVNHPFNA</sequence>
<evidence type="ECO:0000256" key="3">
    <source>
        <dbReference type="ARBA" id="ARBA00022801"/>
    </source>
</evidence>
<dbReference type="Gene3D" id="1.50.10.10">
    <property type="match status" value="1"/>
</dbReference>
<dbReference type="Pfam" id="PF05592">
    <property type="entry name" value="Bac_rhamnosid"/>
    <property type="match status" value="1"/>
</dbReference>
<dbReference type="Gene3D" id="2.60.120.260">
    <property type="entry name" value="Galactose-binding domain-like"/>
    <property type="match status" value="2"/>
</dbReference>
<dbReference type="Pfam" id="PF17389">
    <property type="entry name" value="Bac_rhamnosid6H"/>
    <property type="match status" value="1"/>
</dbReference>
<evidence type="ECO:0000259" key="4">
    <source>
        <dbReference type="Pfam" id="PF05592"/>
    </source>
</evidence>
<evidence type="ECO:0000256" key="2">
    <source>
        <dbReference type="ARBA" id="ARBA00012652"/>
    </source>
</evidence>
<dbReference type="Gene3D" id="2.60.420.10">
    <property type="entry name" value="Maltose phosphorylase, domain 3"/>
    <property type="match status" value="1"/>
</dbReference>
<dbReference type="InterPro" id="IPR016007">
    <property type="entry name" value="Alpha_rhamnosid"/>
</dbReference>
<keyword evidence="9" id="KW-1185">Reference proteome</keyword>
<evidence type="ECO:0000259" key="6">
    <source>
        <dbReference type="Pfam" id="PF17389"/>
    </source>
</evidence>
<dbReference type="Proteomes" id="UP001500620">
    <property type="component" value="Unassembled WGS sequence"/>
</dbReference>
<dbReference type="Pfam" id="PF08531">
    <property type="entry name" value="Bac_rhamnosid_N"/>
    <property type="match status" value="1"/>
</dbReference>
<dbReference type="InterPro" id="IPR008902">
    <property type="entry name" value="Rhamnosid_concanavalin"/>
</dbReference>
<organism evidence="8 9">
    <name type="scientific">Dactylosporangium darangshiense</name>
    <dbReference type="NCBI Taxonomy" id="579108"/>
    <lineage>
        <taxon>Bacteria</taxon>
        <taxon>Bacillati</taxon>
        <taxon>Actinomycetota</taxon>
        <taxon>Actinomycetes</taxon>
        <taxon>Micromonosporales</taxon>
        <taxon>Micromonosporaceae</taxon>
        <taxon>Dactylosporangium</taxon>
    </lineage>
</organism>